<dbReference type="EMBL" id="CP044205">
    <property type="protein sequence ID" value="QFY41597.1"/>
    <property type="molecule type" value="Genomic_DNA"/>
</dbReference>
<keyword evidence="3 6" id="KW-0805">Transcription regulation</keyword>
<comment type="subcellular location">
    <subcellularLocation>
        <location evidence="6">Cytoplasm</location>
    </subcellularLocation>
</comment>
<comment type="similarity">
    <text evidence="1 6">Belongs to the TACO1 family.</text>
</comment>
<dbReference type="GO" id="GO:0006355">
    <property type="term" value="P:regulation of DNA-templated transcription"/>
    <property type="evidence" value="ECO:0007669"/>
    <property type="project" value="UniProtKB-UniRule"/>
</dbReference>
<evidence type="ECO:0000256" key="1">
    <source>
        <dbReference type="ARBA" id="ARBA00008724"/>
    </source>
</evidence>
<accession>A0A5Q0BHD4</accession>
<dbReference type="Proteomes" id="UP000325755">
    <property type="component" value="Chromosome"/>
</dbReference>
<organism evidence="9 10">
    <name type="scientific">Candidatus Methylospira mobilis</name>
    <dbReference type="NCBI Taxonomy" id="1808979"/>
    <lineage>
        <taxon>Bacteria</taxon>
        <taxon>Pseudomonadati</taxon>
        <taxon>Pseudomonadota</taxon>
        <taxon>Gammaproteobacteria</taxon>
        <taxon>Methylococcales</taxon>
        <taxon>Methylococcaceae</taxon>
        <taxon>Candidatus Methylospira</taxon>
    </lineage>
</organism>
<dbReference type="RefSeq" id="WP_153247580.1">
    <property type="nucleotide sequence ID" value="NZ_CP044205.1"/>
</dbReference>
<dbReference type="SUPFAM" id="SSF75625">
    <property type="entry name" value="YebC-like"/>
    <property type="match status" value="1"/>
</dbReference>
<evidence type="ECO:0000256" key="6">
    <source>
        <dbReference type="HAMAP-Rule" id="MF_00693"/>
    </source>
</evidence>
<keyword evidence="10" id="KW-1185">Reference proteome</keyword>
<evidence type="ECO:0000313" key="9">
    <source>
        <dbReference type="EMBL" id="QFY41597.1"/>
    </source>
</evidence>
<keyword evidence="5 6" id="KW-0804">Transcription</keyword>
<dbReference type="NCBIfam" id="TIGR01033">
    <property type="entry name" value="YebC/PmpR family DNA-binding transcriptional regulator"/>
    <property type="match status" value="1"/>
</dbReference>
<feature type="domain" description="TACO1/YebC-like N-terminal" evidence="8">
    <location>
        <begin position="5"/>
        <end position="75"/>
    </location>
</feature>
<evidence type="ECO:0000256" key="2">
    <source>
        <dbReference type="ARBA" id="ARBA00022490"/>
    </source>
</evidence>
<reference evidence="9 10" key="1">
    <citation type="submission" date="2019-09" db="EMBL/GenBank/DDBJ databases">
        <title>Ecophysiology of the spiral-shaped methanotroph Methylospira mobilis as revealed by the complete genome sequence.</title>
        <authorList>
            <person name="Oshkin I.Y."/>
            <person name="Dedysh S.N."/>
            <person name="Miroshnikov K."/>
            <person name="Danilova O.V."/>
            <person name="Hakobyan A."/>
            <person name="Liesack W."/>
        </authorList>
    </citation>
    <scope>NUCLEOTIDE SEQUENCE [LARGE SCALE GENOMIC DNA]</scope>
    <source>
        <strain evidence="9 10">Shm1</strain>
    </source>
</reference>
<evidence type="ECO:0000256" key="3">
    <source>
        <dbReference type="ARBA" id="ARBA00023015"/>
    </source>
</evidence>
<dbReference type="Gene3D" id="3.30.70.980">
    <property type="match status" value="2"/>
</dbReference>
<dbReference type="InParanoid" id="A0A5Q0BHD4"/>
<gene>
    <name evidence="9" type="ORF">F6R98_02285</name>
</gene>
<keyword evidence="4 6" id="KW-0238">DNA-binding</keyword>
<evidence type="ECO:0000313" key="10">
    <source>
        <dbReference type="Proteomes" id="UP000325755"/>
    </source>
</evidence>
<dbReference type="Pfam" id="PF01709">
    <property type="entry name" value="Transcrip_reg"/>
    <property type="match status" value="1"/>
</dbReference>
<dbReference type="PANTHER" id="PTHR12532">
    <property type="entry name" value="TRANSLATIONAL ACTIVATOR OF CYTOCHROME C OXIDASE 1"/>
    <property type="match status" value="1"/>
</dbReference>
<dbReference type="InterPro" id="IPR048300">
    <property type="entry name" value="TACO1_YebC-like_2nd/3rd_dom"/>
</dbReference>
<proteinExistence type="inferred from homology"/>
<dbReference type="Pfam" id="PF20772">
    <property type="entry name" value="TACO1_YebC_N"/>
    <property type="match status" value="1"/>
</dbReference>
<dbReference type="FunFam" id="3.30.70.980:FF:000002">
    <property type="entry name" value="Probable transcriptional regulatory protein YebC"/>
    <property type="match status" value="1"/>
</dbReference>
<dbReference type="GO" id="GO:0003677">
    <property type="term" value="F:DNA binding"/>
    <property type="evidence" value="ECO:0007669"/>
    <property type="project" value="UniProtKB-UniRule"/>
</dbReference>
<dbReference type="PANTHER" id="PTHR12532:SF6">
    <property type="entry name" value="TRANSCRIPTIONAL REGULATORY PROTEIN YEBC-RELATED"/>
    <property type="match status" value="1"/>
</dbReference>
<evidence type="ECO:0000259" key="8">
    <source>
        <dbReference type="Pfam" id="PF20772"/>
    </source>
</evidence>
<dbReference type="OrthoDB" id="9781053at2"/>
<dbReference type="KEGG" id="mmob:F6R98_02285"/>
<evidence type="ECO:0000256" key="5">
    <source>
        <dbReference type="ARBA" id="ARBA00023163"/>
    </source>
</evidence>
<dbReference type="GO" id="GO:0005829">
    <property type="term" value="C:cytosol"/>
    <property type="evidence" value="ECO:0007669"/>
    <property type="project" value="TreeGrafter"/>
</dbReference>
<dbReference type="NCBIfam" id="NF009044">
    <property type="entry name" value="PRK12378.1"/>
    <property type="match status" value="1"/>
</dbReference>
<dbReference type="InterPro" id="IPR026564">
    <property type="entry name" value="Transcrip_reg_TACO1-like_dom3"/>
</dbReference>
<dbReference type="FunFam" id="1.10.10.200:FF:000001">
    <property type="entry name" value="Probable transcriptional regulatory protein YebC"/>
    <property type="match status" value="1"/>
</dbReference>
<protein>
    <recommendedName>
        <fullName evidence="6">Probable transcriptional regulatory protein F6R98_02285</fullName>
    </recommendedName>
</protein>
<keyword evidence="2 6" id="KW-0963">Cytoplasm</keyword>
<dbReference type="InterPro" id="IPR017856">
    <property type="entry name" value="Integrase-like_N"/>
</dbReference>
<dbReference type="AlphaFoldDB" id="A0A5Q0BHD4"/>
<dbReference type="InterPro" id="IPR002876">
    <property type="entry name" value="Transcrip_reg_TACO1-like"/>
</dbReference>
<evidence type="ECO:0000256" key="4">
    <source>
        <dbReference type="ARBA" id="ARBA00023125"/>
    </source>
</evidence>
<dbReference type="InterPro" id="IPR029072">
    <property type="entry name" value="YebC-like"/>
</dbReference>
<feature type="domain" description="TACO1/YebC-like second and third" evidence="7">
    <location>
        <begin position="83"/>
        <end position="237"/>
    </location>
</feature>
<name>A0A5Q0BHD4_9GAMM</name>
<dbReference type="NCBIfam" id="NF001030">
    <property type="entry name" value="PRK00110.1"/>
    <property type="match status" value="1"/>
</dbReference>
<evidence type="ECO:0000259" key="7">
    <source>
        <dbReference type="Pfam" id="PF01709"/>
    </source>
</evidence>
<dbReference type="FunCoup" id="A0A5Q0BHD4">
    <property type="interactions" value="555"/>
</dbReference>
<dbReference type="InterPro" id="IPR049083">
    <property type="entry name" value="TACO1_YebC_N"/>
</dbReference>
<dbReference type="HAMAP" id="MF_00693">
    <property type="entry name" value="Transcrip_reg_TACO1"/>
    <property type="match status" value="1"/>
</dbReference>
<dbReference type="Gene3D" id="1.10.10.200">
    <property type="match status" value="1"/>
</dbReference>
<sequence>MAGHSKWANIQHRKGAQDAKRGKLFTKLIREITVSARMGGGDVANNPRLRAVIDKALTANMSRDTIDRAVKKGVGANDGDNFDEVCYEGYGPGGVAVMVDCLTDNRNRTVSEVRHAFSKSGGNLGTDGSVAYLFSKTGVISFPAGTSEDGIMESALEAGADDVLLNDDCSIEVLAAPEYFEAVKAALVHAGFTPESAEITQRASTSSSLTLEDAEKMVRLLERLEDLDDVQNVYSNADISEDILEQLA</sequence>